<reference evidence="4 5" key="1">
    <citation type="journal article" date="2020" name="Pathogens">
        <title>First Whole Genome Sequence of Anaplasma platys, an Obligate Intracellular Rickettsial Pathogen of Dogs.</title>
        <authorList>
            <person name="Llanes A."/>
            <person name="Rajeev S."/>
        </authorList>
    </citation>
    <scope>NUCLEOTIDE SEQUENCE [LARGE SCALE GENOMIC DNA]</scope>
    <source>
        <strain evidence="4 5">S3</strain>
    </source>
</reference>
<evidence type="ECO:0000259" key="3">
    <source>
        <dbReference type="Pfam" id="PF13717"/>
    </source>
</evidence>
<evidence type="ECO:0000313" key="4">
    <source>
        <dbReference type="EMBL" id="QJC27926.1"/>
    </source>
</evidence>
<evidence type="ECO:0000313" key="5">
    <source>
        <dbReference type="Proteomes" id="UP000500930"/>
    </source>
</evidence>
<feature type="region of interest" description="Disordered" evidence="1">
    <location>
        <begin position="49"/>
        <end position="71"/>
    </location>
</feature>
<dbReference type="NCBIfam" id="TIGR02098">
    <property type="entry name" value="MJ0042_CXXC"/>
    <property type="match status" value="1"/>
</dbReference>
<keyword evidence="2" id="KW-0472">Membrane</keyword>
<dbReference type="InterPro" id="IPR011723">
    <property type="entry name" value="Znf/thioredoxin_put"/>
</dbReference>
<dbReference type="Proteomes" id="UP000500930">
    <property type="component" value="Chromosome"/>
</dbReference>
<feature type="domain" description="Zinc finger/thioredoxin putative" evidence="3">
    <location>
        <begin position="11"/>
        <end position="45"/>
    </location>
</feature>
<organism evidence="4 5">
    <name type="scientific">Anaplasma platys</name>
    <dbReference type="NCBI Taxonomy" id="949"/>
    <lineage>
        <taxon>Bacteria</taxon>
        <taxon>Pseudomonadati</taxon>
        <taxon>Pseudomonadota</taxon>
        <taxon>Alphaproteobacteria</taxon>
        <taxon>Rickettsiales</taxon>
        <taxon>Anaplasmataceae</taxon>
        <taxon>Anaplasma</taxon>
    </lineage>
</organism>
<gene>
    <name evidence="4" type="ORF">ANPL_04415</name>
</gene>
<keyword evidence="5" id="KW-1185">Reference proteome</keyword>
<sequence length="219" mass="24912">MFFFFSAYMIRVVCSNCGAIYVVASAKLPNVGQAITCANCDHSWPYSPAPQNTPEVSQVKKRKGPPGRVHGQGSSLRSILLQVIIMVPLLFFFSSSFQNSIPYKFRKIYRWAELYDTSHIRLLQSHVKVIHTNSDGTMTLKVSCTLENETTEERFVPGLHFVFYDKNKERVFAKKLEVAKYELIVGQQKRRFEQTISGVPPTAEALKIRAGNAFEILFH</sequence>
<dbReference type="Pfam" id="PF13717">
    <property type="entry name" value="Zn_ribbon_4"/>
    <property type="match status" value="1"/>
</dbReference>
<dbReference type="AlphaFoldDB" id="A0A858PZ83"/>
<evidence type="ECO:0000256" key="2">
    <source>
        <dbReference type="SAM" id="Phobius"/>
    </source>
</evidence>
<dbReference type="KEGG" id="aplt:ANPL_04415"/>
<protein>
    <recommendedName>
        <fullName evidence="3">Zinc finger/thioredoxin putative domain-containing protein</fullName>
    </recommendedName>
</protein>
<feature type="transmembrane region" description="Helical" evidence="2">
    <location>
        <begin position="79"/>
        <end position="97"/>
    </location>
</feature>
<evidence type="ECO:0000256" key="1">
    <source>
        <dbReference type="SAM" id="MobiDB-lite"/>
    </source>
</evidence>
<dbReference type="EMBL" id="CP046391">
    <property type="protein sequence ID" value="QJC27926.1"/>
    <property type="molecule type" value="Genomic_DNA"/>
</dbReference>
<proteinExistence type="predicted"/>
<keyword evidence="2" id="KW-0812">Transmembrane</keyword>
<accession>A0A858PZ83</accession>
<name>A0A858PZ83_9RICK</name>
<keyword evidence="2" id="KW-1133">Transmembrane helix</keyword>